<evidence type="ECO:0000313" key="3">
    <source>
        <dbReference type="Proteomes" id="UP001595906"/>
    </source>
</evidence>
<dbReference type="InterPro" id="IPR051675">
    <property type="entry name" value="Endo/Exo/Phosphatase_dom_1"/>
</dbReference>
<protein>
    <submittedName>
        <fullName evidence="2">Helix-hairpin-helix domain-containing protein</fullName>
    </submittedName>
</protein>
<comment type="caution">
    <text evidence="2">The sequence shown here is derived from an EMBL/GenBank/DDBJ whole genome shotgun (WGS) entry which is preliminary data.</text>
</comment>
<dbReference type="PANTHER" id="PTHR21180">
    <property type="entry name" value="ENDONUCLEASE/EXONUCLEASE/PHOSPHATASE FAMILY DOMAIN-CONTAINING PROTEIN 1"/>
    <property type="match status" value="1"/>
</dbReference>
<evidence type="ECO:0000256" key="1">
    <source>
        <dbReference type="SAM" id="Phobius"/>
    </source>
</evidence>
<sequence length="303" mass="34167">MNKILKDYFSFSKKESTAAIILLLIVGGFIVLPYVYKKEAKLPTIDPQVKAAVEAIQPKNNVKQNIEEDFADRYQPAPTEVETKYALFEFDPNTLDAAGWKRLGLRDKTITTLLNYRNKGGKFRKAEDLKKIWGLRPQEADRIIPYARIDAPQNNFSKQAFGSAAPSAKTIAVVDINTAQPEDLRHIPGMENGLQYRIVKFREKLGGFISLEQVKETYGMTDSAFAAMEPYIKFVPATIAKLNINTASDFELNAHPYINKPVAKAIALYRVQHGSYQSVADIKKIAFIKEEVFQKIAPYLTVE</sequence>
<accession>A0ABV8PSU5</accession>
<keyword evidence="1" id="KW-1133">Transmembrane helix</keyword>
<keyword evidence="1" id="KW-0812">Transmembrane</keyword>
<dbReference type="InterPro" id="IPR010994">
    <property type="entry name" value="RuvA_2-like"/>
</dbReference>
<dbReference type="Gene3D" id="1.10.150.280">
    <property type="entry name" value="AF1531-like domain"/>
    <property type="match status" value="2"/>
</dbReference>
<dbReference type="RefSeq" id="WP_379012494.1">
    <property type="nucleotide sequence ID" value="NZ_JBHSDC010000003.1"/>
</dbReference>
<name>A0ABV8PSU5_9BACT</name>
<proteinExistence type="predicted"/>
<organism evidence="2 3">
    <name type="scientific">Parasediminibacterium paludis</name>
    <dbReference type="NCBI Taxonomy" id="908966"/>
    <lineage>
        <taxon>Bacteria</taxon>
        <taxon>Pseudomonadati</taxon>
        <taxon>Bacteroidota</taxon>
        <taxon>Chitinophagia</taxon>
        <taxon>Chitinophagales</taxon>
        <taxon>Chitinophagaceae</taxon>
        <taxon>Parasediminibacterium</taxon>
    </lineage>
</organism>
<dbReference type="SUPFAM" id="SSF47781">
    <property type="entry name" value="RuvA domain 2-like"/>
    <property type="match status" value="3"/>
</dbReference>
<dbReference type="Pfam" id="PF12836">
    <property type="entry name" value="HHH_3"/>
    <property type="match status" value="2"/>
</dbReference>
<keyword evidence="1" id="KW-0472">Membrane</keyword>
<reference evidence="3" key="1">
    <citation type="journal article" date="2019" name="Int. J. Syst. Evol. Microbiol.">
        <title>The Global Catalogue of Microorganisms (GCM) 10K type strain sequencing project: providing services to taxonomists for standard genome sequencing and annotation.</title>
        <authorList>
            <consortium name="The Broad Institute Genomics Platform"/>
            <consortium name="The Broad Institute Genome Sequencing Center for Infectious Disease"/>
            <person name="Wu L."/>
            <person name="Ma J."/>
        </authorList>
    </citation>
    <scope>NUCLEOTIDE SEQUENCE [LARGE SCALE GENOMIC DNA]</scope>
    <source>
        <strain evidence="3">CECT 8010</strain>
    </source>
</reference>
<gene>
    <name evidence="2" type="ORF">ACFOW1_04350</name>
</gene>
<feature type="transmembrane region" description="Helical" evidence="1">
    <location>
        <begin position="16"/>
        <end position="36"/>
    </location>
</feature>
<dbReference type="PANTHER" id="PTHR21180:SF32">
    <property type="entry name" value="ENDONUCLEASE_EXONUCLEASE_PHOSPHATASE FAMILY DOMAIN-CONTAINING PROTEIN 1"/>
    <property type="match status" value="1"/>
</dbReference>
<evidence type="ECO:0000313" key="2">
    <source>
        <dbReference type="EMBL" id="MFC4231107.1"/>
    </source>
</evidence>
<keyword evidence="3" id="KW-1185">Reference proteome</keyword>
<dbReference type="EMBL" id="JBHSDC010000003">
    <property type="protein sequence ID" value="MFC4231107.1"/>
    <property type="molecule type" value="Genomic_DNA"/>
</dbReference>
<dbReference type="Proteomes" id="UP001595906">
    <property type="component" value="Unassembled WGS sequence"/>
</dbReference>